<accession>A0A8H3TVN6</accession>
<reference evidence="2" key="1">
    <citation type="submission" date="2020-07" db="EMBL/GenBank/DDBJ databases">
        <title>Draft Genome Sequence of a Deep-Sea Yeast, Naganishia (Cryptococcus) liquefaciens strain N6.</title>
        <authorList>
            <person name="Han Y.W."/>
            <person name="Kajitani R."/>
            <person name="Morimoto H."/>
            <person name="Parhat M."/>
            <person name="Tsubouchi H."/>
            <person name="Bakenova O."/>
            <person name="Ogata M."/>
            <person name="Argunhan B."/>
            <person name="Aoki R."/>
            <person name="Kajiwara S."/>
            <person name="Itoh T."/>
            <person name="Iwasaki H."/>
        </authorList>
    </citation>
    <scope>NUCLEOTIDE SEQUENCE</scope>
    <source>
        <strain evidence="2">N6</strain>
    </source>
</reference>
<dbReference type="OrthoDB" id="10608080at2759"/>
<protein>
    <submittedName>
        <fullName evidence="2">Uncharacterized protein</fullName>
    </submittedName>
</protein>
<organism evidence="2 3">
    <name type="scientific">Naganishia liquefaciens</name>
    <dbReference type="NCBI Taxonomy" id="104408"/>
    <lineage>
        <taxon>Eukaryota</taxon>
        <taxon>Fungi</taxon>
        <taxon>Dikarya</taxon>
        <taxon>Basidiomycota</taxon>
        <taxon>Agaricomycotina</taxon>
        <taxon>Tremellomycetes</taxon>
        <taxon>Filobasidiales</taxon>
        <taxon>Filobasidiaceae</taxon>
        <taxon>Naganishia</taxon>
    </lineage>
</organism>
<evidence type="ECO:0000256" key="1">
    <source>
        <dbReference type="SAM" id="MobiDB-lite"/>
    </source>
</evidence>
<feature type="region of interest" description="Disordered" evidence="1">
    <location>
        <begin position="1"/>
        <end position="110"/>
    </location>
</feature>
<name>A0A8H3TVN6_9TREE</name>
<feature type="compositionally biased region" description="Polar residues" evidence="1">
    <location>
        <begin position="18"/>
        <end position="28"/>
    </location>
</feature>
<evidence type="ECO:0000313" key="3">
    <source>
        <dbReference type="Proteomes" id="UP000620104"/>
    </source>
</evidence>
<proteinExistence type="predicted"/>
<evidence type="ECO:0000313" key="2">
    <source>
        <dbReference type="EMBL" id="GHJ87570.1"/>
    </source>
</evidence>
<feature type="compositionally biased region" description="Basic residues" evidence="1">
    <location>
        <begin position="70"/>
        <end position="86"/>
    </location>
</feature>
<dbReference type="EMBL" id="BLZA01000023">
    <property type="protein sequence ID" value="GHJ87570.1"/>
    <property type="molecule type" value="Genomic_DNA"/>
</dbReference>
<comment type="caution">
    <text evidence="2">The sequence shown here is derived from an EMBL/GenBank/DDBJ whole genome shotgun (WGS) entry which is preliminary data.</text>
</comment>
<dbReference type="AlphaFoldDB" id="A0A8H3TVN6"/>
<sequence length="131" mass="13785">MEAFGLPTSFGRAKPVNKNAQSSTANPQNNSNNRGGRKGNPNVRTSPYPPQGSAAGDTEQSERSFGSGRGRGRGRGGGNHRGRGGARGRDDARGPPPGQRTGFSAEETETGKAFYSESFFENPWAALEAKS</sequence>
<gene>
    <name evidence="2" type="ORF">NliqN6_3972</name>
</gene>
<keyword evidence="3" id="KW-1185">Reference proteome</keyword>
<dbReference type="Proteomes" id="UP000620104">
    <property type="component" value="Unassembled WGS sequence"/>
</dbReference>
<feature type="compositionally biased region" description="Low complexity" evidence="1">
    <location>
        <begin position="29"/>
        <end position="44"/>
    </location>
</feature>